<evidence type="ECO:0000313" key="3">
    <source>
        <dbReference type="Proteomes" id="UP000321583"/>
    </source>
</evidence>
<dbReference type="AlphaFoldDB" id="A0A562DJC5"/>
<organism evidence="2 3">
    <name type="scientific">Pseudoxanthomonas taiwanensis J19</name>
    <dbReference type="NCBI Taxonomy" id="935569"/>
    <lineage>
        <taxon>Bacteria</taxon>
        <taxon>Pseudomonadati</taxon>
        <taxon>Pseudomonadota</taxon>
        <taxon>Gammaproteobacteria</taxon>
        <taxon>Lysobacterales</taxon>
        <taxon>Lysobacteraceae</taxon>
        <taxon>Pseudoxanthomonas</taxon>
    </lineage>
</organism>
<evidence type="ECO:0000256" key="1">
    <source>
        <dbReference type="SAM" id="SignalP"/>
    </source>
</evidence>
<dbReference type="PROSITE" id="PS51257">
    <property type="entry name" value="PROKAR_LIPOPROTEIN"/>
    <property type="match status" value="1"/>
</dbReference>
<feature type="chain" id="PRO_5021863528" evidence="1">
    <location>
        <begin position="20"/>
        <end position="35"/>
    </location>
</feature>
<dbReference type="EMBL" id="VLJS01000063">
    <property type="protein sequence ID" value="TWH09653.1"/>
    <property type="molecule type" value="Genomic_DNA"/>
</dbReference>
<comment type="caution">
    <text evidence="2">The sequence shown here is derived from an EMBL/GenBank/DDBJ whole genome shotgun (WGS) entry which is preliminary data.</text>
</comment>
<feature type="signal peptide" evidence="1">
    <location>
        <begin position="1"/>
        <end position="19"/>
    </location>
</feature>
<dbReference type="Proteomes" id="UP000321583">
    <property type="component" value="Unassembled WGS sequence"/>
</dbReference>
<protein>
    <submittedName>
        <fullName evidence="2">Uncharacterized protein</fullName>
    </submittedName>
</protein>
<proteinExistence type="predicted"/>
<sequence>MKTRKTLIPLAAATALALAGCGGGATPAPPQDDNR</sequence>
<keyword evidence="1" id="KW-0732">Signal</keyword>
<feature type="non-terminal residue" evidence="2">
    <location>
        <position position="35"/>
    </location>
</feature>
<reference evidence="2 3" key="1">
    <citation type="submission" date="2019-07" db="EMBL/GenBank/DDBJ databases">
        <title>Genome sequencing of lignin-degrading bacterial isolates.</title>
        <authorList>
            <person name="Gladden J."/>
        </authorList>
    </citation>
    <scope>NUCLEOTIDE SEQUENCE [LARGE SCALE GENOMIC DNA]</scope>
    <source>
        <strain evidence="2 3">J19</strain>
    </source>
</reference>
<gene>
    <name evidence="2" type="ORF">L613_003400000310</name>
</gene>
<name>A0A562DJC5_9GAMM</name>
<evidence type="ECO:0000313" key="2">
    <source>
        <dbReference type="EMBL" id="TWH09653.1"/>
    </source>
</evidence>
<accession>A0A562DJC5</accession>
<keyword evidence="3" id="KW-1185">Reference proteome</keyword>